<comment type="caution">
    <text evidence="1">The sequence shown here is derived from an EMBL/GenBank/DDBJ whole genome shotgun (WGS) entry which is preliminary data.</text>
</comment>
<dbReference type="Proteomes" id="UP001497535">
    <property type="component" value="Unassembled WGS sequence"/>
</dbReference>
<sequence length="69" mass="7921">MRDRIKSKGPKRKRKGQKTQLCGRRKAGESRVGDLLFGIGIIKIGIGIPKNWYYRPIPANSRRKPIPYT</sequence>
<accession>A0ACB0XYT9</accession>
<protein>
    <submittedName>
        <fullName evidence="1">Uncharacterized protein</fullName>
    </submittedName>
</protein>
<organism evidence="1 2">
    <name type="scientific">Meloidogyne enterolobii</name>
    <name type="common">Root-knot nematode worm</name>
    <name type="synonym">Meloidogyne mayaguensis</name>
    <dbReference type="NCBI Taxonomy" id="390850"/>
    <lineage>
        <taxon>Eukaryota</taxon>
        <taxon>Metazoa</taxon>
        <taxon>Ecdysozoa</taxon>
        <taxon>Nematoda</taxon>
        <taxon>Chromadorea</taxon>
        <taxon>Rhabditida</taxon>
        <taxon>Tylenchina</taxon>
        <taxon>Tylenchomorpha</taxon>
        <taxon>Tylenchoidea</taxon>
        <taxon>Meloidogynidae</taxon>
        <taxon>Meloidogyninae</taxon>
        <taxon>Meloidogyne</taxon>
    </lineage>
</organism>
<dbReference type="EMBL" id="CAVMJV010000004">
    <property type="protein sequence ID" value="CAK5024319.1"/>
    <property type="molecule type" value="Genomic_DNA"/>
</dbReference>
<reference evidence="1" key="1">
    <citation type="submission" date="2023-11" db="EMBL/GenBank/DDBJ databases">
        <authorList>
            <person name="Poullet M."/>
        </authorList>
    </citation>
    <scope>NUCLEOTIDE SEQUENCE</scope>
    <source>
        <strain evidence="1">E1834</strain>
    </source>
</reference>
<name>A0ACB0XYT9_MELEN</name>
<evidence type="ECO:0000313" key="2">
    <source>
        <dbReference type="Proteomes" id="UP001497535"/>
    </source>
</evidence>
<evidence type="ECO:0000313" key="1">
    <source>
        <dbReference type="EMBL" id="CAK5024319.1"/>
    </source>
</evidence>
<proteinExistence type="predicted"/>
<keyword evidence="2" id="KW-1185">Reference proteome</keyword>
<gene>
    <name evidence="1" type="ORF">MENTE1834_LOCUS5467</name>
</gene>